<evidence type="ECO:0000313" key="14">
    <source>
        <dbReference type="Proteomes" id="UP000008837"/>
    </source>
</evidence>
<evidence type="ECO:0000256" key="5">
    <source>
        <dbReference type="ARBA" id="ARBA00022692"/>
    </source>
</evidence>
<keyword evidence="5 12" id="KW-0812">Transmembrane</keyword>
<keyword evidence="4" id="KW-0813">Transport</keyword>
<dbReference type="Proteomes" id="UP000008837">
    <property type="component" value="Unassembled WGS sequence"/>
</dbReference>
<feature type="region of interest" description="Disordered" evidence="11">
    <location>
        <begin position="200"/>
        <end position="258"/>
    </location>
</feature>
<keyword evidence="8 12" id="KW-1133">Transmembrane helix</keyword>
<dbReference type="PANTHER" id="PTHR12443">
    <property type="entry name" value="TRANSLOCATION PROTEIN SEC62"/>
    <property type="match status" value="1"/>
</dbReference>
<dbReference type="FunCoup" id="A8Q397">
    <property type="interactions" value="110"/>
</dbReference>
<evidence type="ECO:0000256" key="1">
    <source>
        <dbReference type="ARBA" id="ARBA00004477"/>
    </source>
</evidence>
<evidence type="ECO:0000256" key="12">
    <source>
        <dbReference type="SAM" id="Phobius"/>
    </source>
</evidence>
<feature type="transmembrane region" description="Helical" evidence="12">
    <location>
        <begin position="133"/>
        <end position="164"/>
    </location>
</feature>
<keyword evidence="9" id="KW-0811">Translocation</keyword>
<feature type="compositionally biased region" description="Acidic residues" evidence="11">
    <location>
        <begin position="225"/>
        <end position="237"/>
    </location>
</feature>
<evidence type="ECO:0000256" key="7">
    <source>
        <dbReference type="ARBA" id="ARBA00022927"/>
    </source>
</evidence>
<protein>
    <recommendedName>
        <fullName evidence="3">Translocation protein SEC62</fullName>
    </recommendedName>
</protein>
<evidence type="ECO:0000256" key="8">
    <source>
        <dbReference type="ARBA" id="ARBA00022989"/>
    </source>
</evidence>
<dbReference type="KEGG" id="mgl:MGL_2342"/>
<proteinExistence type="inferred from homology"/>
<dbReference type="GO" id="GO:0031204">
    <property type="term" value="P:post-translational protein targeting to membrane, translocation"/>
    <property type="evidence" value="ECO:0007669"/>
    <property type="project" value="TreeGrafter"/>
</dbReference>
<evidence type="ECO:0000256" key="10">
    <source>
        <dbReference type="ARBA" id="ARBA00023136"/>
    </source>
</evidence>
<evidence type="ECO:0000256" key="3">
    <source>
        <dbReference type="ARBA" id="ARBA00021257"/>
    </source>
</evidence>
<keyword evidence="7" id="KW-0653">Protein transport</keyword>
<name>A8Q397_MALGO</name>
<dbReference type="Pfam" id="PF03839">
    <property type="entry name" value="Sec62"/>
    <property type="match status" value="1"/>
</dbReference>
<dbReference type="InterPro" id="IPR004728">
    <property type="entry name" value="Sec62"/>
</dbReference>
<evidence type="ECO:0000313" key="13">
    <source>
        <dbReference type="EMBL" id="EDP43332.1"/>
    </source>
</evidence>
<dbReference type="AlphaFoldDB" id="A8Q397"/>
<dbReference type="PANTHER" id="PTHR12443:SF9">
    <property type="entry name" value="TRANSLOCATION PROTEIN SEC62"/>
    <property type="match status" value="1"/>
</dbReference>
<dbReference type="VEuPathDB" id="FungiDB:MGL_2342"/>
<dbReference type="InParanoid" id="A8Q397"/>
<organism evidence="13 14">
    <name type="scientific">Malassezia globosa (strain ATCC MYA-4612 / CBS 7966)</name>
    <name type="common">Dandruff-associated fungus</name>
    <dbReference type="NCBI Taxonomy" id="425265"/>
    <lineage>
        <taxon>Eukaryota</taxon>
        <taxon>Fungi</taxon>
        <taxon>Dikarya</taxon>
        <taxon>Basidiomycota</taxon>
        <taxon>Ustilaginomycotina</taxon>
        <taxon>Malasseziomycetes</taxon>
        <taxon>Malasseziales</taxon>
        <taxon>Malasseziaceae</taxon>
        <taxon>Malassezia</taxon>
    </lineage>
</organism>
<keyword evidence="14" id="KW-1185">Reference proteome</keyword>
<keyword evidence="10 12" id="KW-0472">Membrane</keyword>
<dbReference type="RefSeq" id="XP_001730546.1">
    <property type="nucleotide sequence ID" value="XM_001730494.1"/>
</dbReference>
<dbReference type="GO" id="GO:0005789">
    <property type="term" value="C:endoplasmic reticulum membrane"/>
    <property type="evidence" value="ECO:0007669"/>
    <property type="project" value="UniProtKB-SubCell"/>
</dbReference>
<sequence>MKTRSGILSGQRVEYFKGNSAIKAVLSPEYAKLKNVPAVTNEEEAERMLHSMLPFAFFLRVERGDAPPAGKDGPAPRPLQVNQMQMFDKDMYYVWLYEGMQLYQKLAGLGLIVALLGLVMFPLWPVFLRRGVYYLSLGVLALFGLLMVIAVIRLIIWLITIVVLPPGIWIFPNLFADVGVIESFIPLWGWDVPPEKKKVKRTKKKGKKHADVSEAAASATTIDDATVDNDADGEAANEGEVGASTSVSTESKNYADIN</sequence>
<evidence type="ECO:0000256" key="6">
    <source>
        <dbReference type="ARBA" id="ARBA00022824"/>
    </source>
</evidence>
<feature type="compositionally biased region" description="Polar residues" evidence="11">
    <location>
        <begin position="243"/>
        <end position="252"/>
    </location>
</feature>
<dbReference type="OrthoDB" id="200187at2759"/>
<accession>A8Q397</accession>
<keyword evidence="6" id="KW-0256">Endoplasmic reticulum</keyword>
<dbReference type="InterPro" id="IPR011553">
    <property type="entry name" value="Sec62_asco"/>
</dbReference>
<dbReference type="EMBL" id="AAYY01000008">
    <property type="protein sequence ID" value="EDP43332.1"/>
    <property type="molecule type" value="Genomic_DNA"/>
</dbReference>
<comment type="subcellular location">
    <subcellularLocation>
        <location evidence="1">Endoplasmic reticulum membrane</location>
        <topology evidence="1">Multi-pass membrane protein</topology>
    </subcellularLocation>
</comment>
<evidence type="ECO:0000256" key="2">
    <source>
        <dbReference type="ARBA" id="ARBA00010604"/>
    </source>
</evidence>
<comment type="caution">
    <text evidence="13">The sequence shown here is derived from an EMBL/GenBank/DDBJ whole genome shotgun (WGS) entry which is preliminary data.</text>
</comment>
<dbReference type="NCBIfam" id="TIGR00869">
    <property type="entry name" value="sec62"/>
    <property type="match status" value="1"/>
</dbReference>
<dbReference type="STRING" id="425265.A8Q397"/>
<evidence type="ECO:0000256" key="11">
    <source>
        <dbReference type="SAM" id="MobiDB-lite"/>
    </source>
</evidence>
<feature type="compositionally biased region" description="Low complexity" evidence="11">
    <location>
        <begin position="215"/>
        <end position="224"/>
    </location>
</feature>
<evidence type="ECO:0000256" key="9">
    <source>
        <dbReference type="ARBA" id="ARBA00023010"/>
    </source>
</evidence>
<dbReference type="OMA" id="WGWQETK"/>
<dbReference type="GeneID" id="5854853"/>
<feature type="transmembrane region" description="Helical" evidence="12">
    <location>
        <begin position="106"/>
        <end position="127"/>
    </location>
</feature>
<reference evidence="13 14" key="1">
    <citation type="journal article" date="2007" name="Proc. Natl. Acad. Sci. U.S.A.">
        <title>Dandruff-associated Malassezia genomes reveal convergent and divergent virulence traits shared with plant and human fungal pathogens.</title>
        <authorList>
            <person name="Xu J."/>
            <person name="Saunders C.W."/>
            <person name="Hu P."/>
            <person name="Grant R.A."/>
            <person name="Boekhout T."/>
            <person name="Kuramae E.E."/>
            <person name="Kronstad J.W."/>
            <person name="Deangelis Y.M."/>
            <person name="Reeder N.L."/>
            <person name="Johnstone K.R."/>
            <person name="Leland M."/>
            <person name="Fieno A.M."/>
            <person name="Begley W.M."/>
            <person name="Sun Y."/>
            <person name="Lacey M.P."/>
            <person name="Chaudhary T."/>
            <person name="Keough T."/>
            <person name="Chu L."/>
            <person name="Sears R."/>
            <person name="Yuan B."/>
            <person name="Dawson T.L.Jr."/>
        </authorList>
    </citation>
    <scope>NUCLEOTIDE SEQUENCE [LARGE SCALE GENOMIC DNA]</scope>
    <source>
        <strain evidence="14">ATCC MYA-4612 / CBS 7966</strain>
    </source>
</reference>
<comment type="similarity">
    <text evidence="2">Belongs to the SEC62 family.</text>
</comment>
<evidence type="ECO:0000256" key="4">
    <source>
        <dbReference type="ARBA" id="ARBA00022448"/>
    </source>
</evidence>
<gene>
    <name evidence="13" type="ORF">MGL_2342</name>
</gene>